<evidence type="ECO:0000256" key="1">
    <source>
        <dbReference type="ARBA" id="ARBA00023125"/>
    </source>
</evidence>
<evidence type="ECO:0000259" key="4">
    <source>
        <dbReference type="PROSITE" id="PS50118"/>
    </source>
</evidence>
<feature type="region of interest" description="Disordered" evidence="3">
    <location>
        <begin position="180"/>
        <end position="205"/>
    </location>
</feature>
<reference evidence="6 7" key="1">
    <citation type="submission" date="2013-07" db="EMBL/GenBank/DDBJ databases">
        <authorList>
            <person name="Stoco P.H."/>
            <person name="Wagner G."/>
            <person name="Gerber A."/>
            <person name="Zaha A."/>
            <person name="Thompson C."/>
            <person name="Bartholomeu D.C."/>
            <person name="Luckemeyer D.D."/>
            <person name="Bahia D."/>
            <person name="Loreto E."/>
            <person name="Prestes E.B."/>
            <person name="Lima F.M."/>
            <person name="Rodrigues-Luiz G."/>
            <person name="Vallejo G.A."/>
            <person name="Filho J.F."/>
            <person name="Monteiro K.M."/>
            <person name="Tyler K.M."/>
            <person name="de Almeida L.G."/>
            <person name="Ortiz M.F."/>
            <person name="Siervo M.A."/>
            <person name="de Moraes M.H."/>
            <person name="Cunha O.L."/>
            <person name="Mendonca-Neto R."/>
            <person name="Silva R."/>
            <person name="Teixeira S.M."/>
            <person name="Murta S.M."/>
            <person name="Sincero T.C."/>
            <person name="Mendes T.A."/>
            <person name="Urmenyi T.P."/>
            <person name="Silva V.G."/>
            <person name="da Rocha W.D."/>
            <person name="Andersson B."/>
            <person name="Romanha A.J."/>
            <person name="Steindel M."/>
            <person name="de Vasconcelos A.T."/>
            <person name="Grisard E.C."/>
        </authorList>
    </citation>
    <scope>NUCLEOTIDE SEQUENCE [LARGE SCALE GENOMIC DNA]</scope>
    <source>
        <strain evidence="6 7">SC58</strain>
    </source>
</reference>
<dbReference type="Proteomes" id="UP000031737">
    <property type="component" value="Unassembled WGS sequence"/>
</dbReference>
<dbReference type="SMART" id="SM00398">
    <property type="entry name" value="HMG"/>
    <property type="match status" value="2"/>
</dbReference>
<protein>
    <submittedName>
        <fullName evidence="6">High mobility group protein</fullName>
    </submittedName>
</protein>
<dbReference type="InterPro" id="IPR036910">
    <property type="entry name" value="HMG_box_dom_sf"/>
</dbReference>
<dbReference type="InterPro" id="IPR050342">
    <property type="entry name" value="HMGB"/>
</dbReference>
<feature type="region of interest" description="Disordered" evidence="3">
    <location>
        <begin position="77"/>
        <end position="118"/>
    </location>
</feature>
<keyword evidence="7" id="KW-1185">Reference proteome</keyword>
<dbReference type="GO" id="GO:0005634">
    <property type="term" value="C:nucleus"/>
    <property type="evidence" value="ECO:0007669"/>
    <property type="project" value="UniProtKB-UniRule"/>
</dbReference>
<dbReference type="PROSITE" id="PS51998">
    <property type="entry name" value="DEK_C"/>
    <property type="match status" value="1"/>
</dbReference>
<feature type="DNA-binding region" description="HMG box" evidence="2">
    <location>
        <begin position="205"/>
        <end position="269"/>
    </location>
</feature>
<feature type="domain" description="DEK-C" evidence="5">
    <location>
        <begin position="8"/>
        <end position="63"/>
    </location>
</feature>
<dbReference type="OrthoDB" id="1919336at2759"/>
<dbReference type="AlphaFoldDB" id="A0A061IW25"/>
<evidence type="ECO:0000256" key="3">
    <source>
        <dbReference type="SAM" id="MobiDB-lite"/>
    </source>
</evidence>
<evidence type="ECO:0000313" key="6">
    <source>
        <dbReference type="EMBL" id="ESL05222.1"/>
    </source>
</evidence>
<feature type="domain" description="HMG box" evidence="4">
    <location>
        <begin position="205"/>
        <end position="269"/>
    </location>
</feature>
<dbReference type="PANTHER" id="PTHR48112">
    <property type="entry name" value="HIGH MOBILITY GROUP PROTEIN DSP1"/>
    <property type="match status" value="1"/>
</dbReference>
<gene>
    <name evidence="6" type="ORF">TRSC58_07147</name>
</gene>
<feature type="DNA-binding region" description="HMG box" evidence="2">
    <location>
        <begin position="115"/>
        <end position="183"/>
    </location>
</feature>
<accession>A0A061IW25</accession>
<name>A0A061IW25_TRYRA</name>
<dbReference type="InterPro" id="IPR009071">
    <property type="entry name" value="HMG_box_dom"/>
</dbReference>
<proteinExistence type="predicted"/>
<feature type="domain" description="HMG box" evidence="4">
    <location>
        <begin position="115"/>
        <end position="183"/>
    </location>
</feature>
<dbReference type="EMBL" id="AUPL01007147">
    <property type="protein sequence ID" value="ESL05222.1"/>
    <property type="molecule type" value="Genomic_DNA"/>
</dbReference>
<comment type="caution">
    <text evidence="6">The sequence shown here is derived from an EMBL/GenBank/DDBJ whole genome shotgun (WGS) entry which is preliminary data.</text>
</comment>
<dbReference type="GO" id="GO:0003677">
    <property type="term" value="F:DNA binding"/>
    <property type="evidence" value="ECO:0007669"/>
    <property type="project" value="UniProtKB-UniRule"/>
</dbReference>
<dbReference type="Pfam" id="PF00505">
    <property type="entry name" value="HMG_box"/>
    <property type="match status" value="2"/>
</dbReference>
<evidence type="ECO:0000313" key="7">
    <source>
        <dbReference type="Proteomes" id="UP000031737"/>
    </source>
</evidence>
<dbReference type="Gene3D" id="1.10.30.10">
    <property type="entry name" value="High mobility group box domain"/>
    <property type="match status" value="2"/>
</dbReference>
<evidence type="ECO:0000259" key="5">
    <source>
        <dbReference type="PROSITE" id="PS51998"/>
    </source>
</evidence>
<dbReference type="InterPro" id="IPR014876">
    <property type="entry name" value="DEK_C"/>
</dbReference>
<dbReference type="VEuPathDB" id="TriTrypDB:TRSC58_07147"/>
<dbReference type="PROSITE" id="PS50118">
    <property type="entry name" value="HMG_BOX_2"/>
    <property type="match status" value="2"/>
</dbReference>
<keyword evidence="1 2" id="KW-0238">DNA-binding</keyword>
<keyword evidence="2" id="KW-0539">Nucleus</keyword>
<dbReference type="PANTHER" id="PTHR48112:SF22">
    <property type="entry name" value="MITOCHONDRIAL TRANSCRIPTION FACTOR A, ISOFORM B"/>
    <property type="match status" value="1"/>
</dbReference>
<dbReference type="PRINTS" id="PR00886">
    <property type="entry name" value="HIGHMOBLTY12"/>
</dbReference>
<organism evidence="6 7">
    <name type="scientific">Trypanosoma rangeli SC58</name>
    <dbReference type="NCBI Taxonomy" id="429131"/>
    <lineage>
        <taxon>Eukaryota</taxon>
        <taxon>Discoba</taxon>
        <taxon>Euglenozoa</taxon>
        <taxon>Kinetoplastea</taxon>
        <taxon>Metakinetoplastina</taxon>
        <taxon>Trypanosomatida</taxon>
        <taxon>Trypanosomatidae</taxon>
        <taxon>Trypanosoma</taxon>
        <taxon>Herpetosoma</taxon>
    </lineage>
</organism>
<dbReference type="Pfam" id="PF08766">
    <property type="entry name" value="DEK_C"/>
    <property type="match status" value="1"/>
</dbReference>
<feature type="region of interest" description="Disordered" evidence="3">
    <location>
        <begin position="250"/>
        <end position="270"/>
    </location>
</feature>
<sequence>MSSELKSGPLPADVEGVIATIMREEGVSILTSKILRLRLEAKYRIEFTSHKAAVESIVTRLMQLPEFKKQLENAVREERAANSIGGKGRRRGASAKADERETKKSKKEKKPDGYPKAALSPYILFGNDHRDKIKADNPEMKNTEVLQSLGKLWAEASEAVKAKYKKLAEDDKERFNRELSEYQKSGGKEYKRSGGKAKTKDKDAPKRSMSAYFFFASDFRKKHPQLSVTEASKAAGAAWKELSDEMRKPYGAMAERDKERYQREMAARAT</sequence>
<dbReference type="SUPFAM" id="SSF47095">
    <property type="entry name" value="HMG-box"/>
    <property type="match status" value="2"/>
</dbReference>
<evidence type="ECO:0000256" key="2">
    <source>
        <dbReference type="PROSITE-ProRule" id="PRU00267"/>
    </source>
</evidence>